<evidence type="ECO:0000256" key="4">
    <source>
        <dbReference type="ARBA" id="ARBA00048391"/>
    </source>
</evidence>
<dbReference type="NCBIfam" id="TIGR03534">
    <property type="entry name" value="RF_mod_PrmC"/>
    <property type="match status" value="1"/>
</dbReference>
<dbReference type="AlphaFoldDB" id="A0A0D1LET2"/>
<comment type="similarity">
    <text evidence="5">Belongs to the protein N5-glutamine methyltransferase family. PrmC subfamily.</text>
</comment>
<dbReference type="InterPro" id="IPR002052">
    <property type="entry name" value="DNA_methylase_N6_adenine_CS"/>
</dbReference>
<dbReference type="OrthoDB" id="9800643at2"/>
<reference evidence="8 9" key="1">
    <citation type="journal article" date="2015" name="Microbiology (Mosc.)">
        <title>Genomics of the Weissella cibaria species with an examination of its metabolic traits.</title>
        <authorList>
            <person name="Lynch K.M."/>
            <person name="Lucid A."/>
            <person name="Arendt E.K."/>
            <person name="Sleator R.D."/>
            <person name="Lucey B."/>
            <person name="Coffey A."/>
        </authorList>
    </citation>
    <scope>NUCLEOTIDE SEQUENCE [LARGE SCALE GENOMIC DNA]</scope>
    <source>
        <strain evidence="8 9">MG1</strain>
    </source>
</reference>
<keyword evidence="1 5" id="KW-0489">Methyltransferase</keyword>
<dbReference type="InterPro" id="IPR040758">
    <property type="entry name" value="PrmC_N"/>
</dbReference>
<dbReference type="Gene3D" id="1.10.8.10">
    <property type="entry name" value="DNA helicase RuvA subunit, C-terminal domain"/>
    <property type="match status" value="1"/>
</dbReference>
<feature type="binding site" evidence="5">
    <location>
        <position position="192"/>
    </location>
    <ligand>
        <name>S-adenosyl-L-methionine</name>
        <dbReference type="ChEBI" id="CHEBI:59789"/>
    </ligand>
</feature>
<dbReference type="HAMAP" id="MF_02126">
    <property type="entry name" value="RF_methyltr_PrmC"/>
    <property type="match status" value="1"/>
</dbReference>
<evidence type="ECO:0000259" key="7">
    <source>
        <dbReference type="Pfam" id="PF17827"/>
    </source>
</evidence>
<dbReference type="EC" id="2.1.1.297" evidence="5"/>
<keyword evidence="2 5" id="KW-0808">Transferase</keyword>
<dbReference type="eggNOG" id="COG2890">
    <property type="taxonomic scope" value="Bacteria"/>
</dbReference>
<proteinExistence type="inferred from homology"/>
<evidence type="ECO:0000256" key="5">
    <source>
        <dbReference type="HAMAP-Rule" id="MF_02126"/>
    </source>
</evidence>
<keyword evidence="9" id="KW-1185">Reference proteome</keyword>
<dbReference type="SUPFAM" id="SSF53335">
    <property type="entry name" value="S-adenosyl-L-methionine-dependent methyltransferases"/>
    <property type="match status" value="1"/>
</dbReference>
<evidence type="ECO:0000313" key="9">
    <source>
        <dbReference type="Proteomes" id="UP000032287"/>
    </source>
</evidence>
<keyword evidence="3 5" id="KW-0949">S-adenosyl-L-methionine</keyword>
<protein>
    <recommendedName>
        <fullName evidence="5">Release factor glutamine methyltransferase</fullName>
        <shortName evidence="5">RF MTase</shortName>
        <ecNumber evidence="5">2.1.1.297</ecNumber>
    </recommendedName>
    <alternativeName>
        <fullName evidence="5">N5-glutamine methyltransferase PrmC</fullName>
    </alternativeName>
    <alternativeName>
        <fullName evidence="5">Protein-(glutamine-N5) MTase PrmC</fullName>
    </alternativeName>
    <alternativeName>
        <fullName evidence="5">Protein-glutamine N-methyltransferase PrmC</fullName>
    </alternativeName>
</protein>
<evidence type="ECO:0000256" key="1">
    <source>
        <dbReference type="ARBA" id="ARBA00022603"/>
    </source>
</evidence>
<comment type="caution">
    <text evidence="5">Lacks conserved residue(s) required for the propagation of feature annotation.</text>
</comment>
<dbReference type="KEGG" id="wcb:AO080_03375"/>
<sequence>MFDEQWTIQAVRDWGDWQLEPYIHDQEERLAQIDYLLTGMMDWNYAQLANNLNTVLEDEKRLRFMVAVRAIKGGQPVQYALGHAAFYGREFNVDRRVLIPRQETEELVEWVLNDHKATGPVQRVLDIGTGSGAIAVTIGAERPTWDVTGADISADALAVAQTNADQFAKQVNFIESDLFSQATGQYDIIISNPPYISEAERDVMDESVIMYEPDLALFADDEGLALYKQMAAQLLTYLAPNGTAYFEIGYQQGPALLAVFGELPGVSVALRQDMSGHDRMIKVSREA</sequence>
<evidence type="ECO:0000256" key="2">
    <source>
        <dbReference type="ARBA" id="ARBA00022679"/>
    </source>
</evidence>
<gene>
    <name evidence="5 8" type="primary">prmC</name>
    <name evidence="8" type="ORF">QX99_02122</name>
</gene>
<comment type="function">
    <text evidence="5">Methylates the class 1 translation termination release factors RF1/PrfA and RF2/PrfB on the glutamine residue of the universally conserved GGQ motif.</text>
</comment>
<feature type="binding site" evidence="5">
    <location>
        <position position="151"/>
    </location>
    <ligand>
        <name>S-adenosyl-L-methionine</name>
        <dbReference type="ChEBI" id="CHEBI:59789"/>
    </ligand>
</feature>
<comment type="caution">
    <text evidence="8">The sequence shown here is derived from an EMBL/GenBank/DDBJ whole genome shotgun (WGS) entry which is preliminary data.</text>
</comment>
<evidence type="ECO:0000259" key="6">
    <source>
        <dbReference type="Pfam" id="PF05175"/>
    </source>
</evidence>
<dbReference type="InterPro" id="IPR004556">
    <property type="entry name" value="HemK-like"/>
</dbReference>
<feature type="domain" description="Methyltransferase small" evidence="6">
    <location>
        <begin position="120"/>
        <end position="200"/>
    </location>
</feature>
<dbReference type="GO" id="GO:0003676">
    <property type="term" value="F:nucleic acid binding"/>
    <property type="evidence" value="ECO:0007669"/>
    <property type="project" value="InterPro"/>
</dbReference>
<dbReference type="STRING" id="137591.AO080_03375"/>
<dbReference type="Proteomes" id="UP000032287">
    <property type="component" value="Unassembled WGS sequence"/>
</dbReference>
<dbReference type="PANTHER" id="PTHR18895:SF74">
    <property type="entry name" value="MTRF1L RELEASE FACTOR GLUTAMINE METHYLTRANSFERASE"/>
    <property type="match status" value="1"/>
</dbReference>
<dbReference type="CDD" id="cd02440">
    <property type="entry name" value="AdoMet_MTases"/>
    <property type="match status" value="1"/>
</dbReference>
<accession>A0A0D1LET2</accession>
<dbReference type="Pfam" id="PF05175">
    <property type="entry name" value="MTS"/>
    <property type="match status" value="1"/>
</dbReference>
<dbReference type="Pfam" id="PF17827">
    <property type="entry name" value="PrmC_N"/>
    <property type="match status" value="1"/>
</dbReference>
<organism evidence="8 9">
    <name type="scientific">Weissella cibaria</name>
    <dbReference type="NCBI Taxonomy" id="137591"/>
    <lineage>
        <taxon>Bacteria</taxon>
        <taxon>Bacillati</taxon>
        <taxon>Bacillota</taxon>
        <taxon>Bacilli</taxon>
        <taxon>Lactobacillales</taxon>
        <taxon>Lactobacillaceae</taxon>
        <taxon>Weissella</taxon>
    </lineage>
</organism>
<dbReference type="InterPro" id="IPR029063">
    <property type="entry name" value="SAM-dependent_MTases_sf"/>
</dbReference>
<feature type="binding site" evidence="5">
    <location>
        <begin position="128"/>
        <end position="132"/>
    </location>
    <ligand>
        <name>S-adenosyl-L-methionine</name>
        <dbReference type="ChEBI" id="CHEBI:59789"/>
    </ligand>
</feature>
<dbReference type="InterPro" id="IPR019874">
    <property type="entry name" value="RF_methyltr_PrmC"/>
</dbReference>
<dbReference type="GO" id="GO:0102559">
    <property type="term" value="F:peptide chain release factor N(5)-glutamine methyltransferase activity"/>
    <property type="evidence" value="ECO:0007669"/>
    <property type="project" value="UniProtKB-EC"/>
</dbReference>
<comment type="catalytic activity">
    <reaction evidence="4 5">
        <text>L-glutaminyl-[peptide chain release factor] + S-adenosyl-L-methionine = N(5)-methyl-L-glutaminyl-[peptide chain release factor] + S-adenosyl-L-homocysteine + H(+)</text>
        <dbReference type="Rhea" id="RHEA:42896"/>
        <dbReference type="Rhea" id="RHEA-COMP:10271"/>
        <dbReference type="Rhea" id="RHEA-COMP:10272"/>
        <dbReference type="ChEBI" id="CHEBI:15378"/>
        <dbReference type="ChEBI" id="CHEBI:30011"/>
        <dbReference type="ChEBI" id="CHEBI:57856"/>
        <dbReference type="ChEBI" id="CHEBI:59789"/>
        <dbReference type="ChEBI" id="CHEBI:61891"/>
        <dbReference type="EC" id="2.1.1.297"/>
    </reaction>
</comment>
<name>A0A0D1LET2_9LACO</name>
<evidence type="ECO:0000256" key="3">
    <source>
        <dbReference type="ARBA" id="ARBA00022691"/>
    </source>
</evidence>
<dbReference type="InterPro" id="IPR007848">
    <property type="entry name" value="Small_mtfrase_dom"/>
</dbReference>
<dbReference type="PROSITE" id="PS00092">
    <property type="entry name" value="N6_MTASE"/>
    <property type="match status" value="1"/>
</dbReference>
<dbReference type="Gene3D" id="3.40.50.150">
    <property type="entry name" value="Vaccinia Virus protein VP39"/>
    <property type="match status" value="1"/>
</dbReference>
<dbReference type="PATRIC" id="fig|137591.25.peg.2088"/>
<dbReference type="InterPro" id="IPR050320">
    <property type="entry name" value="N5-glutamine_MTase"/>
</dbReference>
<dbReference type="NCBIfam" id="TIGR00536">
    <property type="entry name" value="hemK_fam"/>
    <property type="match status" value="1"/>
</dbReference>
<feature type="binding site" evidence="5">
    <location>
        <begin position="192"/>
        <end position="195"/>
    </location>
    <ligand>
        <name>substrate</name>
    </ligand>
</feature>
<dbReference type="PANTHER" id="PTHR18895">
    <property type="entry name" value="HEMK METHYLTRANSFERASE"/>
    <property type="match status" value="1"/>
</dbReference>
<evidence type="ECO:0000313" key="8">
    <source>
        <dbReference type="EMBL" id="KIU19095.1"/>
    </source>
</evidence>
<dbReference type="RefSeq" id="WP_043712355.1">
    <property type="nucleotide sequence ID" value="NZ_CP012873.1"/>
</dbReference>
<dbReference type="GO" id="GO:0032259">
    <property type="term" value="P:methylation"/>
    <property type="evidence" value="ECO:0007669"/>
    <property type="project" value="UniProtKB-KW"/>
</dbReference>
<feature type="domain" description="Release factor glutamine methyltransferase N-terminal" evidence="7">
    <location>
        <begin position="27"/>
        <end position="82"/>
    </location>
</feature>
<dbReference type="EMBL" id="JWHU01000042">
    <property type="protein sequence ID" value="KIU19095.1"/>
    <property type="molecule type" value="Genomic_DNA"/>
</dbReference>